<protein>
    <recommendedName>
        <fullName evidence="10">Fanconi anemia group D2 protein</fullName>
    </recommendedName>
</protein>
<name>E0VKU4_PEDHC</name>
<evidence type="ECO:0000256" key="2">
    <source>
        <dbReference type="ARBA" id="ARBA00022499"/>
    </source>
</evidence>
<organism>
    <name type="scientific">Pediculus humanus subsp. corporis</name>
    <name type="common">Body louse</name>
    <dbReference type="NCBI Taxonomy" id="121224"/>
    <lineage>
        <taxon>Eukaryota</taxon>
        <taxon>Metazoa</taxon>
        <taxon>Ecdysozoa</taxon>
        <taxon>Arthropoda</taxon>
        <taxon>Hexapoda</taxon>
        <taxon>Insecta</taxon>
        <taxon>Pterygota</taxon>
        <taxon>Neoptera</taxon>
        <taxon>Paraneoptera</taxon>
        <taxon>Psocodea</taxon>
        <taxon>Troctomorpha</taxon>
        <taxon>Phthiraptera</taxon>
        <taxon>Anoplura</taxon>
        <taxon>Pediculidae</taxon>
        <taxon>Pediculus</taxon>
    </lineage>
</organism>
<comment type="subcellular location">
    <subcellularLocation>
        <location evidence="1">Nucleus</location>
    </subcellularLocation>
</comment>
<dbReference type="GeneID" id="8235621"/>
<evidence type="ECO:0000256" key="4">
    <source>
        <dbReference type="ARBA" id="ARBA00023242"/>
    </source>
</evidence>
<evidence type="ECO:0000256" key="6">
    <source>
        <dbReference type="SAM" id="MobiDB-lite"/>
    </source>
</evidence>
<gene>
    <name evidence="8" type="primary">8235621</name>
    <name evidence="7" type="ORF">Phum_PHUM269240</name>
</gene>
<feature type="compositionally biased region" description="Acidic residues" evidence="6">
    <location>
        <begin position="1349"/>
        <end position="1362"/>
    </location>
</feature>
<dbReference type="InterPro" id="IPR016024">
    <property type="entry name" value="ARM-type_fold"/>
</dbReference>
<dbReference type="OMA" id="QCIRGNT"/>
<dbReference type="PANTHER" id="PTHR32086">
    <property type="entry name" value="FANCONI ANEMIA GROUP D2 PROTEIN"/>
    <property type="match status" value="1"/>
</dbReference>
<dbReference type="GO" id="GO:0031573">
    <property type="term" value="P:mitotic intra-S DNA damage checkpoint signaling"/>
    <property type="evidence" value="ECO:0007669"/>
    <property type="project" value="TreeGrafter"/>
</dbReference>
<keyword evidence="4" id="KW-0539">Nucleus</keyword>
<evidence type="ECO:0000313" key="8">
    <source>
        <dbReference type="EnsemblMetazoa" id="PHUM269240-PA"/>
    </source>
</evidence>
<dbReference type="GO" id="GO:0000793">
    <property type="term" value="C:condensed chromosome"/>
    <property type="evidence" value="ECO:0007669"/>
    <property type="project" value="TreeGrafter"/>
</dbReference>
<proteinExistence type="inferred from homology"/>
<reference evidence="7" key="2">
    <citation type="submission" date="2007-04" db="EMBL/GenBank/DDBJ databases">
        <title>The genome of the human body louse.</title>
        <authorList>
            <consortium name="The Human Body Louse Genome Consortium"/>
            <person name="Kirkness E."/>
            <person name="Walenz B."/>
            <person name="Hass B."/>
            <person name="Bruggner R."/>
            <person name="Strausberg R."/>
        </authorList>
    </citation>
    <scope>NUCLEOTIDE SEQUENCE</scope>
    <source>
        <strain evidence="7">USDA</strain>
    </source>
</reference>
<feature type="region of interest" description="Disordered" evidence="6">
    <location>
        <begin position="72"/>
        <end position="97"/>
    </location>
</feature>
<evidence type="ECO:0000256" key="5">
    <source>
        <dbReference type="ARBA" id="ARBA00093456"/>
    </source>
</evidence>
<dbReference type="Proteomes" id="UP000009046">
    <property type="component" value="Unassembled WGS sequence"/>
</dbReference>
<keyword evidence="2" id="KW-1017">Isopeptide bond</keyword>
<feature type="compositionally biased region" description="Polar residues" evidence="6">
    <location>
        <begin position="861"/>
        <end position="876"/>
    </location>
</feature>
<dbReference type="Pfam" id="PF14631">
    <property type="entry name" value="FancD2"/>
    <property type="match status" value="2"/>
</dbReference>
<accession>E0VKU4</accession>
<feature type="region of interest" description="Disordered" evidence="6">
    <location>
        <begin position="854"/>
        <end position="876"/>
    </location>
</feature>
<dbReference type="OrthoDB" id="10259640at2759"/>
<dbReference type="CTD" id="8235621"/>
<dbReference type="SUPFAM" id="SSF48371">
    <property type="entry name" value="ARM repeat"/>
    <property type="match status" value="1"/>
</dbReference>
<dbReference type="STRING" id="121224.E0VKU4"/>
<dbReference type="KEGG" id="phu:Phum_PHUM269240"/>
<reference evidence="8" key="3">
    <citation type="submission" date="2020-05" db="UniProtKB">
        <authorList>
            <consortium name="EnsemblMetazoa"/>
        </authorList>
    </citation>
    <scope>IDENTIFICATION</scope>
    <source>
        <strain evidence="8">USDA</strain>
    </source>
</reference>
<sequence>MFRRKFPKKKSLLTQSALQSTILSSEIKNVNNTSLVVNESETELPKELTSVLLEDEINFDLNRESTSLLNSISQKTHSTPKISNGSDNKNNGNGKPTKKICVTENDISYFEQVLLKCGALPLTGSSSYLMSEDQAIFSNKIDEQLSKSPEDVTLFLTCFKEKIKSTESFEKMLMPTLTSEDCKRARGPVQESLIRMLLGVNSIQNQLLSILIEKLKEVTLEENNENIQIISLILRQMRFLNPPKENKLSKQLFDIIQKASIKVQREIIFMLPEIISQDEINETSLLLIEMINCEGGLVNVIIDSVSNLNLKKNERTQVRNKLISKLDEYPSEGLPSLVRFILKKCDDEELFRAINGIREKLSFGHSDDQTLKEENEIKNAHMKLTFEVLKFSVTTSKRVMDTWLKIISSVHSPSEFRCLDLIIIIIMYNGLQNMKNRVLTIARKKIKSGILGEIHLSKTFEEFTAILGEYFSPILEIGSIFLKSNQDFIVHFGCVIYKKCFAHFSFFIKKSVINEILQHIGSGSSASVTASLNILESLCQDFKELLSPHTTSILGYLNSIALHLNSHQIRRLVDIVSELISYESSENNKGWLDEMQMFICKQLSSNNFEIYNKGAIAAVIFAKHVGKKNQTEQEYEQINSLLEMAMGSVGSNETKRLLFNDEFADMILDSDLNSTFSKYWCEKFEKIAKSFLFCTKLDVGAEDESEIVFPVVDFIAALHSEEHTVPIVAIPSSLKLLWCCEKDIEKILKFFNAPIIMPVTTVFDNFQYLDDNKKKKIMDSLFLCFNYMVECINAFCSHDDLDRAFLRLNQLIDVYKLIQRHYILLTNYSPPKFNYYPAVNKVIKKKTETILKKGKKRKIDGTSSDSQNPQSVPETQIETVSNEIQSKIESKHINDIKVEVDQYFRSLHITCLKLLAIDLINDSEINTVECLFLLEDLVKKSEQILVKESKNVFFKNGHFNFHPSQSIRQKFLTIIIEILPALKKKIDVWSSCCFELLKANEGVYDGPGMFSNDIQYVKLALATTLKFLSELLSWQGFKKDTYKEQLKKIDESANTIIAHGAADYLTGLNKNIFIFNGALCIVKAVRNCYSFFSSGGESLDALSFLCLDLLRRPWFTVEGLREKGSVYNQQIFYLLTNHFQYANDQLGAIKKICKIGVNEINTLKENDCFMVTFPTVHRSNFPLLYRAMCEALTLGATKELTKSFDHRVRLNNWIAIIDILADFVTIVKNHTSRISLAALLKCSQSVLNLFFESGMPTVEIMLKTDLVDITNDALVAAHVPNIRAQCERLTLEVKGMLIMNDVPGECITIGILKNKDLEGNDILSQNATNSRRNSTSSSNSSSKSSVNESDSELPDYDLNEAL</sequence>
<feature type="region of interest" description="Disordered" evidence="6">
    <location>
        <begin position="1325"/>
        <end position="1362"/>
    </location>
</feature>
<dbReference type="InterPro" id="IPR029448">
    <property type="entry name" value="FANCD2"/>
</dbReference>
<dbReference type="EMBL" id="DS235250">
    <property type="protein sequence ID" value="EEB14000.1"/>
    <property type="molecule type" value="Genomic_DNA"/>
</dbReference>
<dbReference type="EnsemblMetazoa" id="PHUM269240-RA">
    <property type="protein sequence ID" value="PHUM269240-PA"/>
    <property type="gene ID" value="PHUM269240"/>
</dbReference>
<dbReference type="HOGENOM" id="CLU_002068_1_0_1"/>
<evidence type="ECO:0000256" key="1">
    <source>
        <dbReference type="ARBA" id="ARBA00004123"/>
    </source>
</evidence>
<keyword evidence="9" id="KW-1185">Reference proteome</keyword>
<dbReference type="RefSeq" id="XP_002426738.1">
    <property type="nucleotide sequence ID" value="XM_002426693.1"/>
</dbReference>
<reference evidence="7" key="1">
    <citation type="submission" date="2007-04" db="EMBL/GenBank/DDBJ databases">
        <title>Annotation of Pediculus humanus corporis strain USDA.</title>
        <authorList>
            <person name="Kirkness E."/>
            <person name="Hannick L."/>
            <person name="Hass B."/>
            <person name="Bruggner R."/>
            <person name="Lawson D."/>
            <person name="Bidwell S."/>
            <person name="Joardar V."/>
            <person name="Caler E."/>
            <person name="Walenz B."/>
            <person name="Inman J."/>
            <person name="Schobel S."/>
            <person name="Galinsky K."/>
            <person name="Amedeo P."/>
            <person name="Strausberg R."/>
        </authorList>
    </citation>
    <scope>NUCLEOTIDE SEQUENCE</scope>
    <source>
        <strain evidence="7">USDA</strain>
    </source>
</reference>
<dbReference type="GO" id="GO:0007129">
    <property type="term" value="P:homologous chromosome pairing at meiosis"/>
    <property type="evidence" value="ECO:0007669"/>
    <property type="project" value="TreeGrafter"/>
</dbReference>
<dbReference type="GO" id="GO:0070182">
    <property type="term" value="F:DNA polymerase binding"/>
    <property type="evidence" value="ECO:0007669"/>
    <property type="project" value="TreeGrafter"/>
</dbReference>
<feature type="compositionally biased region" description="Low complexity" evidence="6">
    <location>
        <begin position="1325"/>
        <end position="1348"/>
    </location>
</feature>
<dbReference type="GO" id="GO:0036297">
    <property type="term" value="P:interstrand cross-link repair"/>
    <property type="evidence" value="ECO:0007669"/>
    <property type="project" value="TreeGrafter"/>
</dbReference>
<feature type="compositionally biased region" description="Low complexity" evidence="6">
    <location>
        <begin position="83"/>
        <end position="95"/>
    </location>
</feature>
<comment type="similarity">
    <text evidence="5">Belongs to the Fanconi anemia protein FANCD2 family.</text>
</comment>
<keyword evidence="3" id="KW-0832">Ubl conjugation</keyword>
<evidence type="ECO:0000313" key="7">
    <source>
        <dbReference type="EMBL" id="EEB14000.1"/>
    </source>
</evidence>
<dbReference type="EMBL" id="AAZO01003108">
    <property type="status" value="NOT_ANNOTATED_CDS"/>
    <property type="molecule type" value="Genomic_DNA"/>
</dbReference>
<dbReference type="GO" id="GO:1990918">
    <property type="term" value="P:double-strand break repair involved in meiotic recombination"/>
    <property type="evidence" value="ECO:0007669"/>
    <property type="project" value="TreeGrafter"/>
</dbReference>
<feature type="compositionally biased region" description="Polar residues" evidence="6">
    <location>
        <begin position="72"/>
        <end position="82"/>
    </location>
</feature>
<evidence type="ECO:0000313" key="9">
    <source>
        <dbReference type="Proteomes" id="UP000009046"/>
    </source>
</evidence>
<dbReference type="FunCoup" id="E0VKU4">
    <property type="interactions" value="1606"/>
</dbReference>
<evidence type="ECO:0008006" key="10">
    <source>
        <dbReference type="Google" id="ProtNLM"/>
    </source>
</evidence>
<evidence type="ECO:0000256" key="3">
    <source>
        <dbReference type="ARBA" id="ARBA00022843"/>
    </source>
</evidence>
<dbReference type="VEuPathDB" id="VectorBase:PHUM269240"/>
<dbReference type="InParanoid" id="E0VKU4"/>
<dbReference type="eggNOG" id="KOG4712">
    <property type="taxonomic scope" value="Eukaryota"/>
</dbReference>
<dbReference type="GO" id="GO:0005634">
    <property type="term" value="C:nucleus"/>
    <property type="evidence" value="ECO:0007669"/>
    <property type="project" value="UniProtKB-SubCell"/>
</dbReference>
<dbReference type="PANTHER" id="PTHR32086:SF0">
    <property type="entry name" value="FANCONI ANEMIA GROUP D2 PROTEIN"/>
    <property type="match status" value="1"/>
</dbReference>